<keyword evidence="3" id="KW-1185">Reference proteome</keyword>
<sequence length="109" mass="12764">MCNHSFNQQKLPVAGAFQRGRKLHRWPSRFREGEESYSVLSRKREREREKASPSPAVRHAIVRVEEEDEGVCVVVGFNELRRVDGRHDNKIYRCGTRPNPIRFDEKNSS</sequence>
<organism evidence="2 3">
    <name type="scientific">Trifolium subterraneum</name>
    <name type="common">Subterranean clover</name>
    <dbReference type="NCBI Taxonomy" id="3900"/>
    <lineage>
        <taxon>Eukaryota</taxon>
        <taxon>Viridiplantae</taxon>
        <taxon>Streptophyta</taxon>
        <taxon>Embryophyta</taxon>
        <taxon>Tracheophyta</taxon>
        <taxon>Spermatophyta</taxon>
        <taxon>Magnoliopsida</taxon>
        <taxon>eudicotyledons</taxon>
        <taxon>Gunneridae</taxon>
        <taxon>Pentapetalae</taxon>
        <taxon>rosids</taxon>
        <taxon>fabids</taxon>
        <taxon>Fabales</taxon>
        <taxon>Fabaceae</taxon>
        <taxon>Papilionoideae</taxon>
        <taxon>50 kb inversion clade</taxon>
        <taxon>NPAAA clade</taxon>
        <taxon>Hologalegina</taxon>
        <taxon>IRL clade</taxon>
        <taxon>Trifolieae</taxon>
        <taxon>Trifolium</taxon>
    </lineage>
</organism>
<dbReference type="Proteomes" id="UP000242715">
    <property type="component" value="Unassembled WGS sequence"/>
</dbReference>
<evidence type="ECO:0000313" key="3">
    <source>
        <dbReference type="Proteomes" id="UP000242715"/>
    </source>
</evidence>
<accession>A0A2Z6M729</accession>
<evidence type="ECO:0000256" key="1">
    <source>
        <dbReference type="SAM" id="MobiDB-lite"/>
    </source>
</evidence>
<dbReference type="AlphaFoldDB" id="A0A2Z6M729"/>
<protein>
    <submittedName>
        <fullName evidence="2">Uncharacterized protein</fullName>
    </submittedName>
</protein>
<reference evidence="3" key="1">
    <citation type="journal article" date="2017" name="Front. Plant Sci.">
        <title>Climate Clever Clovers: New Paradigm to Reduce the Environmental Footprint of Ruminants by Breeding Low Methanogenic Forages Utilizing Haplotype Variation.</title>
        <authorList>
            <person name="Kaur P."/>
            <person name="Appels R."/>
            <person name="Bayer P.E."/>
            <person name="Keeble-Gagnere G."/>
            <person name="Wang J."/>
            <person name="Hirakawa H."/>
            <person name="Shirasawa K."/>
            <person name="Vercoe P."/>
            <person name="Stefanova K."/>
            <person name="Durmic Z."/>
            <person name="Nichols P."/>
            <person name="Revell C."/>
            <person name="Isobe S.N."/>
            <person name="Edwards D."/>
            <person name="Erskine W."/>
        </authorList>
    </citation>
    <scope>NUCLEOTIDE SEQUENCE [LARGE SCALE GENOMIC DNA]</scope>
    <source>
        <strain evidence="3">cv. Daliak</strain>
    </source>
</reference>
<gene>
    <name evidence="2" type="ORF">TSUD_373810</name>
</gene>
<evidence type="ECO:0000313" key="2">
    <source>
        <dbReference type="EMBL" id="GAU27986.1"/>
    </source>
</evidence>
<feature type="compositionally biased region" description="Basic and acidic residues" evidence="1">
    <location>
        <begin position="42"/>
        <end position="51"/>
    </location>
</feature>
<proteinExistence type="predicted"/>
<name>A0A2Z6M729_TRISU</name>
<feature type="region of interest" description="Disordered" evidence="1">
    <location>
        <begin position="33"/>
        <end position="55"/>
    </location>
</feature>
<dbReference type="EMBL" id="DF973365">
    <property type="protein sequence ID" value="GAU27986.1"/>
    <property type="molecule type" value="Genomic_DNA"/>
</dbReference>